<evidence type="ECO:0000313" key="3">
    <source>
        <dbReference type="Proteomes" id="UP000325466"/>
    </source>
</evidence>
<evidence type="ECO:0000256" key="1">
    <source>
        <dbReference type="SAM" id="MobiDB-lite"/>
    </source>
</evidence>
<dbReference type="Proteomes" id="UP000325466">
    <property type="component" value="Unassembled WGS sequence"/>
</dbReference>
<accession>A0ABQ0YQT2</accession>
<reference evidence="2 3" key="1">
    <citation type="journal article" date="2018" name="Biodegradation">
        <title>1,4-Dioxane degradation characteristics of Rhodococcus aetherivorans JCM 14343.</title>
        <authorList>
            <person name="Inoue D."/>
            <person name="Tsunoda T."/>
            <person name="Yamamoto N."/>
            <person name="Ike M."/>
            <person name="Sei K."/>
        </authorList>
    </citation>
    <scope>NUCLEOTIDE SEQUENCE [LARGE SCALE GENOMIC DNA]</scope>
    <source>
        <strain evidence="2 3">JCM 14343</strain>
    </source>
</reference>
<evidence type="ECO:0000313" key="2">
    <source>
        <dbReference type="EMBL" id="GES38821.1"/>
    </source>
</evidence>
<proteinExistence type="predicted"/>
<gene>
    <name evidence="2" type="ORF">RAJCM14343_4089</name>
</gene>
<name>A0ABQ0YQT2_9NOCA</name>
<keyword evidence="3" id="KW-1185">Reference proteome</keyword>
<feature type="region of interest" description="Disordered" evidence="1">
    <location>
        <begin position="1"/>
        <end position="39"/>
    </location>
</feature>
<protein>
    <submittedName>
        <fullName evidence="2">Uncharacterized protein</fullName>
    </submittedName>
</protein>
<organism evidence="2 3">
    <name type="scientific">Rhodococcus aetherivorans</name>
    <dbReference type="NCBI Taxonomy" id="191292"/>
    <lineage>
        <taxon>Bacteria</taxon>
        <taxon>Bacillati</taxon>
        <taxon>Actinomycetota</taxon>
        <taxon>Actinomycetes</taxon>
        <taxon>Mycobacteriales</taxon>
        <taxon>Nocardiaceae</taxon>
        <taxon>Rhodococcus</taxon>
    </lineage>
</organism>
<dbReference type="EMBL" id="BLAH01000103">
    <property type="protein sequence ID" value="GES38821.1"/>
    <property type="molecule type" value="Genomic_DNA"/>
</dbReference>
<sequence length="39" mass="3972">MVLWRTGHPAIVVSGGKPPAHAPRTRSGPAGLRITGTAP</sequence>
<comment type="caution">
    <text evidence="2">The sequence shown here is derived from an EMBL/GenBank/DDBJ whole genome shotgun (WGS) entry which is preliminary data.</text>
</comment>